<evidence type="ECO:0000256" key="2">
    <source>
        <dbReference type="ARBA" id="ARBA00004186"/>
    </source>
</evidence>
<gene>
    <name evidence="17" type="ORF">Moror_17542</name>
</gene>
<dbReference type="GO" id="GO:0008608">
    <property type="term" value="P:attachment of spindle microtubules to kinetochore"/>
    <property type="evidence" value="ECO:0007669"/>
    <property type="project" value="InterPro"/>
</dbReference>
<organism evidence="17 18">
    <name type="scientific">Moniliophthora roreri (strain MCA 2997)</name>
    <name type="common">Cocoa frosty pod rot fungus</name>
    <name type="synonym">Crinipellis roreri</name>
    <dbReference type="NCBI Taxonomy" id="1381753"/>
    <lineage>
        <taxon>Eukaryota</taxon>
        <taxon>Fungi</taxon>
        <taxon>Dikarya</taxon>
        <taxon>Basidiomycota</taxon>
        <taxon>Agaricomycotina</taxon>
        <taxon>Agaricomycetes</taxon>
        <taxon>Agaricomycetidae</taxon>
        <taxon>Agaricales</taxon>
        <taxon>Marasmiineae</taxon>
        <taxon>Marasmiaceae</taxon>
        <taxon>Moniliophthora</taxon>
    </lineage>
</organism>
<evidence type="ECO:0000256" key="8">
    <source>
        <dbReference type="ARBA" id="ARBA00022618"/>
    </source>
</evidence>
<name>V2XUT5_MONRO</name>
<keyword evidence="12" id="KW-0206">Cytoskeleton</keyword>
<dbReference type="OrthoDB" id="5516652at2759"/>
<dbReference type="PANTHER" id="PTHR28222">
    <property type="entry name" value="DASH COMPLEX SUBUNIT DAD4"/>
    <property type="match status" value="1"/>
</dbReference>
<evidence type="ECO:0000256" key="1">
    <source>
        <dbReference type="ARBA" id="ARBA00004123"/>
    </source>
</evidence>
<keyword evidence="10" id="KW-0498">Mitosis</keyword>
<dbReference type="KEGG" id="mrr:Moror_17542"/>
<dbReference type="GO" id="GO:0051301">
    <property type="term" value="P:cell division"/>
    <property type="evidence" value="ECO:0007669"/>
    <property type="project" value="UniProtKB-KW"/>
</dbReference>
<comment type="caution">
    <text evidence="17">The sequence shown here is derived from an EMBL/GenBank/DDBJ whole genome shotgun (WGS) entry which is preliminary data.</text>
</comment>
<evidence type="ECO:0000256" key="9">
    <source>
        <dbReference type="ARBA" id="ARBA00022701"/>
    </source>
</evidence>
<evidence type="ECO:0000256" key="15">
    <source>
        <dbReference type="ARBA" id="ARBA00023328"/>
    </source>
</evidence>
<comment type="subcellular location">
    <subcellularLocation>
        <location evidence="3">Chromosome</location>
        <location evidence="3">Centromere</location>
        <location evidence="3">Kinetochore</location>
    </subcellularLocation>
    <subcellularLocation>
        <location evidence="2">Cytoplasm</location>
        <location evidence="2">Cytoskeleton</location>
        <location evidence="2">Spindle</location>
    </subcellularLocation>
    <subcellularLocation>
        <location evidence="1">Nucleus</location>
    </subcellularLocation>
</comment>
<keyword evidence="13" id="KW-0539">Nucleus</keyword>
<evidence type="ECO:0000256" key="6">
    <source>
        <dbReference type="ARBA" id="ARBA00022454"/>
    </source>
</evidence>
<dbReference type="EMBL" id="AWSO01000024">
    <property type="protein sequence ID" value="ESK97542.1"/>
    <property type="molecule type" value="Genomic_DNA"/>
</dbReference>
<proteinExistence type="inferred from homology"/>
<keyword evidence="8" id="KW-0132">Cell division</keyword>
<dbReference type="Pfam" id="PF08650">
    <property type="entry name" value="DASH_Dad4"/>
    <property type="match status" value="1"/>
</dbReference>
<keyword evidence="9" id="KW-0493">Microtubule</keyword>
<dbReference type="GO" id="GO:0005874">
    <property type="term" value="C:microtubule"/>
    <property type="evidence" value="ECO:0007669"/>
    <property type="project" value="UniProtKB-KW"/>
</dbReference>
<evidence type="ECO:0000256" key="10">
    <source>
        <dbReference type="ARBA" id="ARBA00022776"/>
    </source>
</evidence>
<evidence type="ECO:0000256" key="11">
    <source>
        <dbReference type="ARBA" id="ARBA00022838"/>
    </source>
</evidence>
<reference evidence="17 18" key="1">
    <citation type="journal article" date="2014" name="BMC Genomics">
        <title>Genome and secretome analysis of the hemibiotrophic fungal pathogen, Moniliophthora roreri, which causes frosty pod rot disease of cacao: mechanisms of the biotrophic and necrotrophic phases.</title>
        <authorList>
            <person name="Meinhardt L.W."/>
            <person name="Costa G.G.L."/>
            <person name="Thomazella D.P.T."/>
            <person name="Teixeira P.J.P.L."/>
            <person name="Carazzolle M.F."/>
            <person name="Schuster S.C."/>
            <person name="Carlson J.E."/>
            <person name="Guiltinan M.J."/>
            <person name="Mieczkowski P."/>
            <person name="Farmer A."/>
            <person name="Ramaraj T."/>
            <person name="Crozier J."/>
            <person name="Davis R.E."/>
            <person name="Shao J."/>
            <person name="Melnick R.L."/>
            <person name="Pereira G.A.G."/>
            <person name="Bailey B.A."/>
        </authorList>
    </citation>
    <scope>NUCLEOTIDE SEQUENCE [LARGE SCALE GENOMIC DNA]</scope>
    <source>
        <strain evidence="17 18">MCA 2997</strain>
    </source>
</reference>
<dbReference type="STRING" id="1381753.V2XUT5"/>
<evidence type="ECO:0000256" key="13">
    <source>
        <dbReference type="ARBA" id="ARBA00023242"/>
    </source>
</evidence>
<dbReference type="GO" id="GO:0042729">
    <property type="term" value="C:DASH complex"/>
    <property type="evidence" value="ECO:0007669"/>
    <property type="project" value="InterPro"/>
</dbReference>
<evidence type="ECO:0000256" key="5">
    <source>
        <dbReference type="ARBA" id="ARBA00020259"/>
    </source>
</evidence>
<keyword evidence="14" id="KW-0131">Cell cycle</keyword>
<evidence type="ECO:0000256" key="16">
    <source>
        <dbReference type="ARBA" id="ARBA00030569"/>
    </source>
</evidence>
<keyword evidence="6" id="KW-0158">Chromosome</keyword>
<evidence type="ECO:0000313" key="18">
    <source>
        <dbReference type="Proteomes" id="UP000017559"/>
    </source>
</evidence>
<accession>V2XUT5</accession>
<dbReference type="PANTHER" id="PTHR28222:SF1">
    <property type="entry name" value="DASH COMPLEX SUBUNIT DAD4"/>
    <property type="match status" value="1"/>
</dbReference>
<dbReference type="Proteomes" id="UP000017559">
    <property type="component" value="Unassembled WGS sequence"/>
</dbReference>
<evidence type="ECO:0000256" key="12">
    <source>
        <dbReference type="ARBA" id="ARBA00023212"/>
    </source>
</evidence>
<evidence type="ECO:0000256" key="4">
    <source>
        <dbReference type="ARBA" id="ARBA00009754"/>
    </source>
</evidence>
<keyword evidence="11" id="KW-0995">Kinetochore</keyword>
<evidence type="ECO:0000313" key="17">
    <source>
        <dbReference type="EMBL" id="ESK97542.1"/>
    </source>
</evidence>
<comment type="similarity">
    <text evidence="4">Belongs to the DASH complex DAD4 family.</text>
</comment>
<evidence type="ECO:0000256" key="14">
    <source>
        <dbReference type="ARBA" id="ARBA00023306"/>
    </source>
</evidence>
<sequence length="104" mass="11835">MGNEILIVTRYAPLPNLHPPRSDLLPRSTRMLMENPHAERQAVLLERILKNTEKCTEAILELNHCLEEILHANQHVAIAANLAIKYRKNVQYNLEATKGSSKDV</sequence>
<dbReference type="GO" id="GO:0072686">
    <property type="term" value="C:mitotic spindle"/>
    <property type="evidence" value="ECO:0007669"/>
    <property type="project" value="InterPro"/>
</dbReference>
<dbReference type="InterPro" id="IPR013959">
    <property type="entry name" value="DASH_Dad4"/>
</dbReference>
<evidence type="ECO:0000256" key="7">
    <source>
        <dbReference type="ARBA" id="ARBA00022490"/>
    </source>
</evidence>
<keyword evidence="7" id="KW-0963">Cytoplasm</keyword>
<keyword evidence="15" id="KW-0137">Centromere</keyword>
<dbReference type="AlphaFoldDB" id="V2XUT5"/>
<dbReference type="HOGENOM" id="CLU_2250769_0_0_1"/>
<evidence type="ECO:0000256" key="3">
    <source>
        <dbReference type="ARBA" id="ARBA00004629"/>
    </source>
</evidence>
<protein>
    <recommendedName>
        <fullName evidence="5">DASH complex subunit DAD4</fullName>
    </recommendedName>
    <alternativeName>
        <fullName evidence="16">Outer kinetochore protein DAD4</fullName>
    </alternativeName>
</protein>
<keyword evidence="18" id="KW-1185">Reference proteome</keyword>